<comment type="caution">
    <text evidence="2">The sequence shown here is derived from an EMBL/GenBank/DDBJ whole genome shotgun (WGS) entry which is preliminary data.</text>
</comment>
<evidence type="ECO:0000313" key="2">
    <source>
        <dbReference type="EMBL" id="CAG8576754.1"/>
    </source>
</evidence>
<dbReference type="SMART" id="SM00493">
    <property type="entry name" value="TOPRIM"/>
    <property type="match status" value="1"/>
</dbReference>
<feature type="domain" description="Toprim" evidence="1">
    <location>
        <begin position="208"/>
        <end position="290"/>
    </location>
</feature>
<accession>A0A9N9BVE9</accession>
<proteinExistence type="predicted"/>
<dbReference type="InterPro" id="IPR007627">
    <property type="entry name" value="RNA_pol_sigma70_r2"/>
</dbReference>
<dbReference type="InterPro" id="IPR022803">
    <property type="entry name" value="Ribosomal_uL5_dom_sf"/>
</dbReference>
<dbReference type="PROSITE" id="PS50880">
    <property type="entry name" value="TOPRIM"/>
    <property type="match status" value="1"/>
</dbReference>
<dbReference type="SUPFAM" id="SSF56731">
    <property type="entry name" value="DNA primase core"/>
    <property type="match status" value="1"/>
</dbReference>
<keyword evidence="3" id="KW-1185">Reference proteome</keyword>
<dbReference type="AlphaFoldDB" id="A0A9N9BVE9"/>
<dbReference type="GO" id="GO:0003700">
    <property type="term" value="F:DNA-binding transcription factor activity"/>
    <property type="evidence" value="ECO:0007669"/>
    <property type="project" value="InterPro"/>
</dbReference>
<protein>
    <submittedName>
        <fullName evidence="2">10544_t:CDS:1</fullName>
    </submittedName>
</protein>
<dbReference type="InterPro" id="IPR050219">
    <property type="entry name" value="DnaG_primase"/>
</dbReference>
<feature type="non-terminal residue" evidence="2">
    <location>
        <position position="524"/>
    </location>
</feature>
<organism evidence="2 3">
    <name type="scientific">Ambispora gerdemannii</name>
    <dbReference type="NCBI Taxonomy" id="144530"/>
    <lineage>
        <taxon>Eukaryota</taxon>
        <taxon>Fungi</taxon>
        <taxon>Fungi incertae sedis</taxon>
        <taxon>Mucoromycota</taxon>
        <taxon>Glomeromycotina</taxon>
        <taxon>Glomeromycetes</taxon>
        <taxon>Archaeosporales</taxon>
        <taxon>Ambisporaceae</taxon>
        <taxon>Ambispora</taxon>
    </lineage>
</organism>
<dbReference type="GO" id="GO:0005737">
    <property type="term" value="C:cytoplasm"/>
    <property type="evidence" value="ECO:0007669"/>
    <property type="project" value="TreeGrafter"/>
</dbReference>
<dbReference type="InterPro" id="IPR031310">
    <property type="entry name" value="Ribosomal_uL5_N"/>
</dbReference>
<dbReference type="Pfam" id="PF04542">
    <property type="entry name" value="Sigma70_r2"/>
    <property type="match status" value="1"/>
</dbReference>
<dbReference type="Pfam" id="PF13155">
    <property type="entry name" value="Toprim_2"/>
    <property type="match status" value="1"/>
</dbReference>
<dbReference type="InterPro" id="IPR031309">
    <property type="entry name" value="Ribosomal_uL5_C"/>
</dbReference>
<dbReference type="Pfam" id="PF00673">
    <property type="entry name" value="Ribosomal_L5_C"/>
    <property type="match status" value="1"/>
</dbReference>
<dbReference type="SUPFAM" id="SSF55282">
    <property type="entry name" value="RL5-like"/>
    <property type="match status" value="1"/>
</dbReference>
<evidence type="ECO:0000259" key="1">
    <source>
        <dbReference type="PROSITE" id="PS50880"/>
    </source>
</evidence>
<dbReference type="Gene3D" id="3.30.1440.10">
    <property type="match status" value="2"/>
</dbReference>
<dbReference type="OrthoDB" id="2444507at2759"/>
<reference evidence="2" key="1">
    <citation type="submission" date="2021-06" db="EMBL/GenBank/DDBJ databases">
        <authorList>
            <person name="Kallberg Y."/>
            <person name="Tangrot J."/>
            <person name="Rosling A."/>
        </authorList>
    </citation>
    <scope>NUCLEOTIDE SEQUENCE</scope>
    <source>
        <strain evidence="2">MT106</strain>
    </source>
</reference>
<dbReference type="InterPro" id="IPR006171">
    <property type="entry name" value="TOPRIM_dom"/>
</dbReference>
<dbReference type="GO" id="GO:0006352">
    <property type="term" value="P:DNA-templated transcription initiation"/>
    <property type="evidence" value="ECO:0007669"/>
    <property type="project" value="InterPro"/>
</dbReference>
<dbReference type="CDD" id="cd03364">
    <property type="entry name" value="TOPRIM_DnaG_primases"/>
    <property type="match status" value="1"/>
</dbReference>
<dbReference type="EMBL" id="CAJVPL010001548">
    <property type="protein sequence ID" value="CAG8576754.1"/>
    <property type="molecule type" value="Genomic_DNA"/>
</dbReference>
<dbReference type="PANTHER" id="PTHR30313:SF2">
    <property type="entry name" value="DNA PRIMASE"/>
    <property type="match status" value="1"/>
</dbReference>
<dbReference type="InterPro" id="IPR034151">
    <property type="entry name" value="TOPRIM_DnaG_bac"/>
</dbReference>
<dbReference type="Gene3D" id="3.40.1360.10">
    <property type="match status" value="1"/>
</dbReference>
<dbReference type="GO" id="GO:0006269">
    <property type="term" value="P:DNA replication, synthesis of primer"/>
    <property type="evidence" value="ECO:0007669"/>
    <property type="project" value="TreeGrafter"/>
</dbReference>
<dbReference type="Pfam" id="PF00281">
    <property type="entry name" value="Ribosomal_L5"/>
    <property type="match status" value="1"/>
</dbReference>
<evidence type="ECO:0000313" key="3">
    <source>
        <dbReference type="Proteomes" id="UP000789831"/>
    </source>
</evidence>
<dbReference type="Proteomes" id="UP000789831">
    <property type="component" value="Unassembled WGS sequence"/>
</dbReference>
<sequence>NKKKITKIGFQEKEGKKIRIVRKFKDKKEKFQHSSPMQTTDIEKIVLNSGVSQAVNNKQLLDNTEKVLIQIAHGQKPVVTYARKSITGFKLREGMPIGFSVKKFDQKGNYNLGINDLNIFSTVPYDLTFKNQGVQVTIVFKSSLTEENAQHLIIPLANPEGKLVALAARKVGEITPGEGKYKYLPSYQHYQKSSLIYNYAAVKKTRKEECYLVEGFFDVISLTKLGVENCLALLGTNLSEEQVKLLTDLKKRIILFLDSDRAGQEATINVTEKELEKLGEEKITEGKKAIRFLLHYNQNLVKYIVKGYSSFNRKIDHEELTAEGISSLPKAIEKFDLNSKNRFATYAAQEKKSVIYYDSNYQNEDKESKSYSLLETLHDDENAELTANQVRHQDTIIQTNNLINALGNQEMILLVRLLYKIKPSNLLDIYFLATEEEKRELKKKMKLADKSNPELLQKYSCEEKKVHGLPLVKNYLSLFIKSYRFSELSKILGKSENVARRLKQESFKKLQKLAKERKLHLLIE</sequence>
<dbReference type="PANTHER" id="PTHR30313">
    <property type="entry name" value="DNA PRIMASE"/>
    <property type="match status" value="1"/>
</dbReference>
<name>A0A9N9BVE9_9GLOM</name>
<gene>
    <name evidence="2" type="ORF">AGERDE_LOCUS7919</name>
</gene>